<dbReference type="Pfam" id="PF00196">
    <property type="entry name" value="GerE"/>
    <property type="match status" value="1"/>
</dbReference>
<dbReference type="CDD" id="cd06170">
    <property type="entry name" value="LuxR_C_like"/>
    <property type="match status" value="1"/>
</dbReference>
<gene>
    <name evidence="4" type="ORF">BJ971_002198</name>
</gene>
<dbReference type="PANTHER" id="PTHR16305:SF28">
    <property type="entry name" value="GUANYLATE CYCLASE DOMAIN-CONTAINING PROTEIN"/>
    <property type="match status" value="1"/>
</dbReference>
<comment type="caution">
    <text evidence="4">The sequence shown here is derived from an EMBL/GenBank/DDBJ whole genome shotgun (WGS) entry which is preliminary data.</text>
</comment>
<evidence type="ECO:0000256" key="1">
    <source>
        <dbReference type="ARBA" id="ARBA00022741"/>
    </source>
</evidence>
<dbReference type="RefSeq" id="WP_239087096.1">
    <property type="nucleotide sequence ID" value="NZ_BOMK01000001.1"/>
</dbReference>
<keyword evidence="2" id="KW-0067">ATP-binding</keyword>
<dbReference type="GO" id="GO:0006355">
    <property type="term" value="P:regulation of DNA-templated transcription"/>
    <property type="evidence" value="ECO:0007669"/>
    <property type="project" value="InterPro"/>
</dbReference>
<protein>
    <submittedName>
        <fullName evidence="4">DNA-binding CsgD family transcriptional regulator</fullName>
    </submittedName>
</protein>
<dbReference type="PROSITE" id="PS50043">
    <property type="entry name" value="HTH_LUXR_2"/>
    <property type="match status" value="1"/>
</dbReference>
<keyword evidence="1" id="KW-0547">Nucleotide-binding</keyword>
<dbReference type="InterPro" id="IPR036388">
    <property type="entry name" value="WH-like_DNA-bd_sf"/>
</dbReference>
<proteinExistence type="predicted"/>
<dbReference type="SUPFAM" id="SSF52540">
    <property type="entry name" value="P-loop containing nucleoside triphosphate hydrolases"/>
    <property type="match status" value="1"/>
</dbReference>
<dbReference type="Proteomes" id="UP000578112">
    <property type="component" value="Unassembled WGS sequence"/>
</dbReference>
<name>A0A7W7HVM6_9ACTN</name>
<sequence length="978" mass="103419">MKGSSRWGALRHRTPALVGRDDELRSAEQMLAAARAGRGGTMFVTGDGGIGKSRLAAAAADMAFAADMSLLRGRGSAVGLTMPFRSLTEALLSLVRSGDPIDVTELGPYRHALGRLIPDWADGPAGPGPGSLVVLAEAVLRLTALAGRDRGCLIVLDDMQDADAETVAVVEYLIDNLGQQSTMLLCTVRDGPCAALDLARAAEQRGLAAVQTLLPLGPGDIRALAASCLDCPPADVPGPLVDSLVADSAGNPLLAEELLAAIVNSGQLVHESGCWTLPDVIRTSVPEALARAVAGRVEQLGPEARDLLSVGAVLGRRFPLALLHAVSGLDDRALLNHLHGEDAGRLVAPDEQTPDWYAFQHPLLGEAVLQLLAPGHRVVLARRAADAIAATYPGLPDEWCQVSASLRLQAQEPGAAARHYLEAGRRALAQGAASSAVDLLDRTRELLDGDPDQLAHATAIEALVSALAEAGLMERALDLANRLDVAPDGPDRRRRAELHTRLAWAANLAGRTADGLSQVALARAALGPDAPDEATAPIDVVEAHVMLDLPGPERFTVIETMTRRAAAVAEAVPLPEVACQAWQLLGALSRRRDLAEATACLERARAIAVRHHLPIWEIHALVRLGQDEALRNGGIALLEQTRQAALRCGAVTAGYHADTNIALHTVLHGDFAAAGPLIDRTLGATTRLKMIETTQLLLLSRAILGAHQGRRREMNDAIAEFRRWDGDQDLHAPRVHGLARAFCALLEEDRERAAAELARARRPGDANVSAHLSGEHGLGPLLRVLAGPGDDDPAPGARAGPAAALRWNRQFALLAQAILAGRAGRADDATAAFGEALLAAAPYATARHLCLRLGGEAALRDGWGDPVAWLRAAEEHFHAVGVVPVSSACRALLRQAGAVVNQRRTGAEDLPRELRAAGVTVREYEVLRLLVERLGNREIAGRLHLSPRTVEKHVASLIAKTGQANRIVLGEFAGEFVS</sequence>
<dbReference type="GO" id="GO:0005737">
    <property type="term" value="C:cytoplasm"/>
    <property type="evidence" value="ECO:0007669"/>
    <property type="project" value="TreeGrafter"/>
</dbReference>
<dbReference type="GO" id="GO:0004016">
    <property type="term" value="F:adenylate cyclase activity"/>
    <property type="evidence" value="ECO:0007669"/>
    <property type="project" value="TreeGrafter"/>
</dbReference>
<dbReference type="GO" id="GO:0005524">
    <property type="term" value="F:ATP binding"/>
    <property type="evidence" value="ECO:0007669"/>
    <property type="project" value="UniProtKB-KW"/>
</dbReference>
<keyword evidence="4" id="KW-0238">DNA-binding</keyword>
<dbReference type="InterPro" id="IPR000792">
    <property type="entry name" value="Tscrpt_reg_LuxR_C"/>
</dbReference>
<evidence type="ECO:0000259" key="3">
    <source>
        <dbReference type="PROSITE" id="PS50043"/>
    </source>
</evidence>
<dbReference type="PANTHER" id="PTHR16305">
    <property type="entry name" value="TESTICULAR SOLUBLE ADENYLYL CYCLASE"/>
    <property type="match status" value="1"/>
</dbReference>
<dbReference type="InterPro" id="IPR041664">
    <property type="entry name" value="AAA_16"/>
</dbReference>
<dbReference type="SMART" id="SM00421">
    <property type="entry name" value="HTH_LUXR"/>
    <property type="match status" value="1"/>
</dbReference>
<feature type="domain" description="HTH luxR-type" evidence="3">
    <location>
        <begin position="912"/>
        <end position="977"/>
    </location>
</feature>
<dbReference type="EMBL" id="JACHNH010000001">
    <property type="protein sequence ID" value="MBB4761642.1"/>
    <property type="molecule type" value="Genomic_DNA"/>
</dbReference>
<dbReference type="InterPro" id="IPR016032">
    <property type="entry name" value="Sig_transdc_resp-reg_C-effctor"/>
</dbReference>
<dbReference type="InterPro" id="IPR027417">
    <property type="entry name" value="P-loop_NTPase"/>
</dbReference>
<keyword evidence="5" id="KW-1185">Reference proteome</keyword>
<organism evidence="4 5">
    <name type="scientific">Actinoplanes digitatis</name>
    <dbReference type="NCBI Taxonomy" id="1868"/>
    <lineage>
        <taxon>Bacteria</taxon>
        <taxon>Bacillati</taxon>
        <taxon>Actinomycetota</taxon>
        <taxon>Actinomycetes</taxon>
        <taxon>Micromonosporales</taxon>
        <taxon>Micromonosporaceae</taxon>
        <taxon>Actinoplanes</taxon>
    </lineage>
</organism>
<evidence type="ECO:0000313" key="5">
    <source>
        <dbReference type="Proteomes" id="UP000578112"/>
    </source>
</evidence>
<evidence type="ECO:0000256" key="2">
    <source>
        <dbReference type="ARBA" id="ARBA00022840"/>
    </source>
</evidence>
<accession>A0A7W7HVM6</accession>
<dbReference type="Gene3D" id="1.10.10.10">
    <property type="entry name" value="Winged helix-like DNA-binding domain superfamily/Winged helix DNA-binding domain"/>
    <property type="match status" value="1"/>
</dbReference>
<dbReference type="Gene3D" id="3.40.50.300">
    <property type="entry name" value="P-loop containing nucleotide triphosphate hydrolases"/>
    <property type="match status" value="1"/>
</dbReference>
<evidence type="ECO:0000313" key="4">
    <source>
        <dbReference type="EMBL" id="MBB4761642.1"/>
    </source>
</evidence>
<reference evidence="4 5" key="1">
    <citation type="submission" date="2020-08" db="EMBL/GenBank/DDBJ databases">
        <title>Sequencing the genomes of 1000 actinobacteria strains.</title>
        <authorList>
            <person name="Klenk H.-P."/>
        </authorList>
    </citation>
    <scope>NUCLEOTIDE SEQUENCE [LARGE SCALE GENOMIC DNA]</scope>
    <source>
        <strain evidence="4 5">DSM 43149</strain>
    </source>
</reference>
<dbReference type="PRINTS" id="PR00038">
    <property type="entry name" value="HTHLUXR"/>
</dbReference>
<dbReference type="AlphaFoldDB" id="A0A7W7HVM6"/>
<dbReference type="SUPFAM" id="SSF46894">
    <property type="entry name" value="C-terminal effector domain of the bipartite response regulators"/>
    <property type="match status" value="1"/>
</dbReference>
<dbReference type="Pfam" id="PF13191">
    <property type="entry name" value="AAA_16"/>
    <property type="match status" value="1"/>
</dbReference>
<dbReference type="GO" id="GO:0003677">
    <property type="term" value="F:DNA binding"/>
    <property type="evidence" value="ECO:0007669"/>
    <property type="project" value="UniProtKB-KW"/>
</dbReference>